<comment type="function">
    <text evidence="8">Zinc phosphodiesterase, which displays some tRNA 3'-processing endonuclease activity. Probably involved in tRNA maturation, by removing a 3'-trailer from precursor tRNA.</text>
</comment>
<organism evidence="9 10">
    <name type="scientific">Rhodocytophaga rosea</name>
    <dbReference type="NCBI Taxonomy" id="2704465"/>
    <lineage>
        <taxon>Bacteria</taxon>
        <taxon>Pseudomonadati</taxon>
        <taxon>Bacteroidota</taxon>
        <taxon>Cytophagia</taxon>
        <taxon>Cytophagales</taxon>
        <taxon>Rhodocytophagaceae</taxon>
        <taxon>Rhodocytophaga</taxon>
    </lineage>
</organism>
<evidence type="ECO:0000256" key="3">
    <source>
        <dbReference type="ARBA" id="ARBA00022722"/>
    </source>
</evidence>
<evidence type="ECO:0000256" key="8">
    <source>
        <dbReference type="HAMAP-Rule" id="MF_01818"/>
    </source>
</evidence>
<evidence type="ECO:0000313" key="9">
    <source>
        <dbReference type="EMBL" id="QHT69765.1"/>
    </source>
</evidence>
<feature type="binding site" evidence="8">
    <location>
        <position position="67"/>
    </location>
    <ligand>
        <name>Zn(2+)</name>
        <dbReference type="ChEBI" id="CHEBI:29105"/>
        <label>2</label>
        <note>catalytic</note>
    </ligand>
</feature>
<dbReference type="InterPro" id="IPR036866">
    <property type="entry name" value="RibonucZ/Hydroxyglut_hydro"/>
</dbReference>
<dbReference type="Proteomes" id="UP000480178">
    <property type="component" value="Chromosome"/>
</dbReference>
<dbReference type="PANTHER" id="PTHR46018:SF2">
    <property type="entry name" value="ZINC PHOSPHODIESTERASE ELAC PROTEIN 1"/>
    <property type="match status" value="1"/>
</dbReference>
<dbReference type="NCBIfam" id="NF000801">
    <property type="entry name" value="PRK00055.1-3"/>
    <property type="match status" value="1"/>
</dbReference>
<evidence type="ECO:0000313" key="10">
    <source>
        <dbReference type="Proteomes" id="UP000480178"/>
    </source>
</evidence>
<comment type="cofactor">
    <cofactor evidence="8">
        <name>Zn(2+)</name>
        <dbReference type="ChEBI" id="CHEBI:29105"/>
    </cofactor>
    <text evidence="8">Binds 2 Zn(2+) ions.</text>
</comment>
<feature type="binding site" evidence="8">
    <location>
        <position position="141"/>
    </location>
    <ligand>
        <name>Zn(2+)</name>
        <dbReference type="ChEBI" id="CHEBI:29105"/>
        <label>1</label>
        <note>catalytic</note>
    </ligand>
</feature>
<keyword evidence="6 8" id="KW-0378">Hydrolase</keyword>
<evidence type="ECO:0000256" key="1">
    <source>
        <dbReference type="ARBA" id="ARBA00011738"/>
    </source>
</evidence>
<keyword evidence="5 8" id="KW-0255">Endonuclease</keyword>
<dbReference type="HAMAP" id="MF_01818">
    <property type="entry name" value="RNase_Z_BN"/>
    <property type="match status" value="1"/>
</dbReference>
<dbReference type="GO" id="GO:0042781">
    <property type="term" value="F:3'-tRNA processing endoribonuclease activity"/>
    <property type="evidence" value="ECO:0007669"/>
    <property type="project" value="UniProtKB-UniRule"/>
</dbReference>
<dbReference type="NCBIfam" id="TIGR02651">
    <property type="entry name" value="RNase_Z"/>
    <property type="match status" value="1"/>
</dbReference>
<dbReference type="InterPro" id="IPR013471">
    <property type="entry name" value="RNase_Z/BN"/>
</dbReference>
<dbReference type="KEGG" id="rhoz:GXP67_25525"/>
<comment type="subunit">
    <text evidence="1 8">Homodimer.</text>
</comment>
<keyword evidence="2 8" id="KW-0819">tRNA processing</keyword>
<dbReference type="GO" id="GO:0008270">
    <property type="term" value="F:zinc ion binding"/>
    <property type="evidence" value="ECO:0007669"/>
    <property type="project" value="UniProtKB-UniRule"/>
</dbReference>
<dbReference type="EC" id="3.1.26.11" evidence="8"/>
<dbReference type="RefSeq" id="WP_162445749.1">
    <property type="nucleotide sequence ID" value="NZ_CP048222.1"/>
</dbReference>
<feature type="binding site" evidence="8">
    <location>
        <position position="62"/>
    </location>
    <ligand>
        <name>Zn(2+)</name>
        <dbReference type="ChEBI" id="CHEBI:29105"/>
        <label>1</label>
        <note>catalytic</note>
    </ligand>
</feature>
<feature type="active site" description="Proton acceptor" evidence="8">
    <location>
        <position position="66"/>
    </location>
</feature>
<feature type="binding site" evidence="8">
    <location>
        <position position="211"/>
    </location>
    <ligand>
        <name>Zn(2+)</name>
        <dbReference type="ChEBI" id="CHEBI:29105"/>
        <label>1</label>
        <note>catalytic</note>
    </ligand>
</feature>
<dbReference type="AlphaFoldDB" id="A0A6C0GP05"/>
<gene>
    <name evidence="8" type="primary">rnz</name>
    <name evidence="9" type="ORF">GXP67_25525</name>
</gene>
<dbReference type="Gene3D" id="3.60.15.10">
    <property type="entry name" value="Ribonuclease Z/Hydroxyacylglutathione hydrolase-like"/>
    <property type="match status" value="1"/>
</dbReference>
<keyword evidence="4 8" id="KW-0479">Metal-binding</keyword>
<keyword evidence="7 8" id="KW-0862">Zinc</keyword>
<feature type="binding site" evidence="8">
    <location>
        <position position="66"/>
    </location>
    <ligand>
        <name>Zn(2+)</name>
        <dbReference type="ChEBI" id="CHEBI:29105"/>
        <label>2</label>
        <note>catalytic</note>
    </ligand>
</feature>
<reference evidence="9 10" key="1">
    <citation type="submission" date="2020-01" db="EMBL/GenBank/DDBJ databases">
        <authorList>
            <person name="Kim M.K."/>
        </authorList>
    </citation>
    <scope>NUCLEOTIDE SEQUENCE [LARGE SCALE GENOMIC DNA]</scope>
    <source>
        <strain evidence="9 10">172606-1</strain>
    </source>
</reference>
<evidence type="ECO:0000256" key="7">
    <source>
        <dbReference type="ARBA" id="ARBA00022833"/>
    </source>
</evidence>
<accession>A0A6C0GP05</accession>
<name>A0A6C0GP05_9BACT</name>
<protein>
    <recommendedName>
        <fullName evidence="8">Ribonuclease Z</fullName>
        <shortName evidence="8">RNase Z</shortName>
        <ecNumber evidence="8">3.1.26.11</ecNumber>
    </recommendedName>
    <alternativeName>
        <fullName evidence="8">tRNA 3 endonuclease</fullName>
    </alternativeName>
    <alternativeName>
        <fullName evidence="8">tRNase Z</fullName>
    </alternativeName>
</protein>
<dbReference type="EMBL" id="CP048222">
    <property type="protein sequence ID" value="QHT69765.1"/>
    <property type="molecule type" value="Genomic_DNA"/>
</dbReference>
<keyword evidence="10" id="KW-1185">Reference proteome</keyword>
<feature type="binding site" evidence="8">
    <location>
        <position position="269"/>
    </location>
    <ligand>
        <name>Zn(2+)</name>
        <dbReference type="ChEBI" id="CHEBI:29105"/>
        <label>2</label>
        <note>catalytic</note>
    </ligand>
</feature>
<proteinExistence type="inferred from homology"/>
<comment type="similarity">
    <text evidence="8">Belongs to the RNase Z family.</text>
</comment>
<comment type="catalytic activity">
    <reaction evidence="8">
        <text>Endonucleolytic cleavage of RNA, removing extra 3' nucleotides from tRNA precursor, generating 3' termini of tRNAs. A 3'-hydroxy group is left at the tRNA terminus and a 5'-phosphoryl group is left at the trailer molecule.</text>
        <dbReference type="EC" id="3.1.26.11"/>
    </reaction>
</comment>
<dbReference type="SUPFAM" id="SSF56281">
    <property type="entry name" value="Metallo-hydrolase/oxidoreductase"/>
    <property type="match status" value="1"/>
</dbReference>
<evidence type="ECO:0000256" key="2">
    <source>
        <dbReference type="ARBA" id="ARBA00022694"/>
    </source>
</evidence>
<evidence type="ECO:0000256" key="6">
    <source>
        <dbReference type="ARBA" id="ARBA00022801"/>
    </source>
</evidence>
<feature type="binding site" evidence="8">
    <location>
        <position position="211"/>
    </location>
    <ligand>
        <name>Zn(2+)</name>
        <dbReference type="ChEBI" id="CHEBI:29105"/>
        <label>2</label>
        <note>catalytic</note>
    </ligand>
</feature>
<evidence type="ECO:0000256" key="4">
    <source>
        <dbReference type="ARBA" id="ARBA00022723"/>
    </source>
</evidence>
<evidence type="ECO:0000256" key="5">
    <source>
        <dbReference type="ARBA" id="ARBA00022759"/>
    </source>
</evidence>
<dbReference type="Pfam" id="PF23023">
    <property type="entry name" value="Anti-Pycsar_Apyc1"/>
    <property type="match status" value="1"/>
</dbReference>
<feature type="binding site" evidence="8">
    <location>
        <position position="64"/>
    </location>
    <ligand>
        <name>Zn(2+)</name>
        <dbReference type="ChEBI" id="CHEBI:29105"/>
        <label>1</label>
        <note>catalytic</note>
    </ligand>
</feature>
<dbReference type="CDD" id="cd07717">
    <property type="entry name" value="RNaseZ_ZiPD-like_MBL-fold"/>
    <property type="match status" value="1"/>
</dbReference>
<sequence length="318" mass="36741">MTFVLKILGSNSAAPAFNRNPTSQLLHVEQNYFLIDCGEGTQMQLNKYKVRFNRIDHIFISHLHGDHYLGLTGLLSTMHLNKRTEDLYLFGPPGIGEILTLQFKYSDTRLHYKIHFRELTQIRELIFENENLTVETIPLNHRIQCTGFLFREKPKKRRLNKAVLPQNLSLSQIARLKKGEDLVNGQGEIIYRNEELTLPPKKSRSYAYCSDTSYYEPIIEQITGVDLLYHESTFLEVETQRASETFHSTARQAAKIAQLAKVKKLILGHYSSRYKDLSLFLEEARSIFPNTVLSIEGEETELKDIIIEHTFPISKKPV</sequence>
<dbReference type="PANTHER" id="PTHR46018">
    <property type="entry name" value="ZINC PHOSPHODIESTERASE ELAC PROTEIN 1"/>
    <property type="match status" value="1"/>
</dbReference>
<keyword evidence="3 8" id="KW-0540">Nuclease</keyword>